<protein>
    <submittedName>
        <fullName evidence="2">Uncharacterized protein</fullName>
    </submittedName>
</protein>
<comment type="caution">
    <text evidence="2">The sequence shown here is derived from an EMBL/GenBank/DDBJ whole genome shotgun (WGS) entry which is preliminary data.</text>
</comment>
<accession>A0ABR2YNM5</accession>
<evidence type="ECO:0000256" key="1">
    <source>
        <dbReference type="SAM" id="MobiDB-lite"/>
    </source>
</evidence>
<organism evidence="2 3">
    <name type="scientific">Coccomyxa subellipsoidea</name>
    <dbReference type="NCBI Taxonomy" id="248742"/>
    <lineage>
        <taxon>Eukaryota</taxon>
        <taxon>Viridiplantae</taxon>
        <taxon>Chlorophyta</taxon>
        <taxon>core chlorophytes</taxon>
        <taxon>Trebouxiophyceae</taxon>
        <taxon>Trebouxiophyceae incertae sedis</taxon>
        <taxon>Coccomyxaceae</taxon>
        <taxon>Coccomyxa</taxon>
    </lineage>
</organism>
<gene>
    <name evidence="2" type="ORF">WJX75_007228</name>
</gene>
<dbReference type="EMBL" id="JALJOT010000008">
    <property type="protein sequence ID" value="KAK9908395.1"/>
    <property type="molecule type" value="Genomic_DNA"/>
</dbReference>
<reference evidence="2 3" key="1">
    <citation type="journal article" date="2024" name="Nat. Commun.">
        <title>Phylogenomics reveals the evolutionary origins of lichenization in chlorophyte algae.</title>
        <authorList>
            <person name="Puginier C."/>
            <person name="Libourel C."/>
            <person name="Otte J."/>
            <person name="Skaloud P."/>
            <person name="Haon M."/>
            <person name="Grisel S."/>
            <person name="Petersen M."/>
            <person name="Berrin J.G."/>
            <person name="Delaux P.M."/>
            <person name="Dal Grande F."/>
            <person name="Keller J."/>
        </authorList>
    </citation>
    <scope>NUCLEOTIDE SEQUENCE [LARGE SCALE GENOMIC DNA]</scope>
    <source>
        <strain evidence="2 3">SAG 216-7</strain>
    </source>
</reference>
<evidence type="ECO:0000313" key="3">
    <source>
        <dbReference type="Proteomes" id="UP001491310"/>
    </source>
</evidence>
<evidence type="ECO:0000313" key="2">
    <source>
        <dbReference type="EMBL" id="KAK9908395.1"/>
    </source>
</evidence>
<keyword evidence="3" id="KW-1185">Reference proteome</keyword>
<feature type="region of interest" description="Disordered" evidence="1">
    <location>
        <begin position="265"/>
        <end position="289"/>
    </location>
</feature>
<proteinExistence type="predicted"/>
<sequence>MLHYSQDGYLGLRCLEAKGRFLQARKRARNRLCFFSDHWGIWEQWQVVSCLLTGDACAGERELHLSPRQLPNFVWRVRVAPVGYGNKGMHAHQTGQAGPRGMCAQPPADGILDLSMRLTVGFAQRFHRRPLPAAFAVWRQLVHQRRNCIGGPGRPPHGDGVPFCSAASNASTRGKLASMHARRTQAAAFSAWRIEMRCRRRLAVLAERLKASAAVRRLRGSFLAWAGLALALDLAATRVAGKGRFIELTPNPLFDSGPRRLELQSPSGQGAPFTFPRANRQGPIPVRSI</sequence>
<name>A0ABR2YNM5_9CHLO</name>
<dbReference type="Proteomes" id="UP001491310">
    <property type="component" value="Unassembled WGS sequence"/>
</dbReference>